<feature type="transmembrane region" description="Helical" evidence="1">
    <location>
        <begin position="67"/>
        <end position="85"/>
    </location>
</feature>
<keyword evidence="1" id="KW-0812">Transmembrane</keyword>
<evidence type="ECO:0000313" key="3">
    <source>
        <dbReference type="Proteomes" id="UP001256646"/>
    </source>
</evidence>
<keyword evidence="3" id="KW-1185">Reference proteome</keyword>
<accession>A0ABU1EGQ2</accession>
<protein>
    <recommendedName>
        <fullName evidence="4">DUF3784 domain-containing protein</fullName>
    </recommendedName>
</protein>
<name>A0ABU1EGQ2_9CLOT</name>
<gene>
    <name evidence="2" type="ORF">RGC78_08170</name>
</gene>
<evidence type="ECO:0000313" key="2">
    <source>
        <dbReference type="EMBL" id="MDR5587444.1"/>
    </source>
</evidence>
<keyword evidence="1" id="KW-1133">Transmembrane helix</keyword>
<reference evidence="2 3" key="1">
    <citation type="submission" date="2023-09" db="EMBL/GenBank/DDBJ databases">
        <authorList>
            <person name="Zhai L."/>
        </authorList>
    </citation>
    <scope>NUCLEOTIDE SEQUENCE [LARGE SCALE GENOMIC DNA]</scope>
    <source>
        <strain evidence="2 3">5 N-1</strain>
    </source>
</reference>
<sequence length="87" mass="9803">MLIISISIILVLLILIALKHNSKNCEFNLELNIKGFKLFWNTGVYVDEFNTSLDVVLGGDLALIMDWIRLGILLLISILSGINIFKK</sequence>
<evidence type="ECO:0000256" key="1">
    <source>
        <dbReference type="SAM" id="Phobius"/>
    </source>
</evidence>
<organism evidence="2 3">
    <name type="scientific">Clostridium aquiflavi</name>
    <dbReference type="NCBI Taxonomy" id="3073603"/>
    <lineage>
        <taxon>Bacteria</taxon>
        <taxon>Bacillati</taxon>
        <taxon>Bacillota</taxon>
        <taxon>Clostridia</taxon>
        <taxon>Eubacteriales</taxon>
        <taxon>Clostridiaceae</taxon>
        <taxon>Clostridium</taxon>
    </lineage>
</organism>
<dbReference type="Proteomes" id="UP001256646">
    <property type="component" value="Unassembled WGS sequence"/>
</dbReference>
<dbReference type="EMBL" id="JAVJAN010000018">
    <property type="protein sequence ID" value="MDR5587444.1"/>
    <property type="molecule type" value="Genomic_DNA"/>
</dbReference>
<comment type="caution">
    <text evidence="2">The sequence shown here is derived from an EMBL/GenBank/DDBJ whole genome shotgun (WGS) entry which is preliminary data.</text>
</comment>
<keyword evidence="1" id="KW-0472">Membrane</keyword>
<proteinExistence type="predicted"/>
<evidence type="ECO:0008006" key="4">
    <source>
        <dbReference type="Google" id="ProtNLM"/>
    </source>
</evidence>